<name>A0ABY0H897_9PEZI</name>
<organism evidence="12 13">
    <name type="scientific">Monosporascus cannonballus</name>
    <dbReference type="NCBI Taxonomy" id="155416"/>
    <lineage>
        <taxon>Eukaryota</taxon>
        <taxon>Fungi</taxon>
        <taxon>Dikarya</taxon>
        <taxon>Ascomycota</taxon>
        <taxon>Pezizomycotina</taxon>
        <taxon>Sordariomycetes</taxon>
        <taxon>Xylariomycetidae</taxon>
        <taxon>Xylariales</taxon>
        <taxon>Xylariales incertae sedis</taxon>
        <taxon>Monosporascus</taxon>
    </lineage>
</organism>
<feature type="region of interest" description="Disordered" evidence="8">
    <location>
        <begin position="538"/>
        <end position="571"/>
    </location>
</feature>
<evidence type="ECO:0000256" key="2">
    <source>
        <dbReference type="ARBA" id="ARBA00022692"/>
    </source>
</evidence>
<keyword evidence="6" id="KW-0325">Glycoprotein</keyword>
<dbReference type="InterPro" id="IPR010255">
    <property type="entry name" value="Haem_peroxidase_sf"/>
</dbReference>
<dbReference type="PRINTS" id="PR00458">
    <property type="entry name" value="PEROXIDASE"/>
</dbReference>
<evidence type="ECO:0000313" key="12">
    <source>
        <dbReference type="EMBL" id="RYO87377.1"/>
    </source>
</evidence>
<evidence type="ECO:0000256" key="7">
    <source>
        <dbReference type="RuleBase" id="RU004241"/>
    </source>
</evidence>
<keyword evidence="5" id="KW-0472">Membrane</keyword>
<keyword evidence="13" id="KW-1185">Reference proteome</keyword>
<feature type="compositionally biased region" description="Low complexity" evidence="8">
    <location>
        <begin position="559"/>
        <end position="571"/>
    </location>
</feature>
<dbReference type="EMBL" id="QJNS01000101">
    <property type="protein sequence ID" value="RYO87377.1"/>
    <property type="molecule type" value="Genomic_DNA"/>
</dbReference>
<evidence type="ECO:0008006" key="14">
    <source>
        <dbReference type="Google" id="ProtNLM"/>
    </source>
</evidence>
<gene>
    <name evidence="12" type="ORF">DL762_004307</name>
</gene>
<proteinExistence type="inferred from homology"/>
<evidence type="ECO:0000313" key="13">
    <source>
        <dbReference type="Proteomes" id="UP000294003"/>
    </source>
</evidence>
<feature type="chain" id="PRO_5047035440" description="Peroxidase" evidence="9">
    <location>
        <begin position="22"/>
        <end position="924"/>
    </location>
</feature>
<comment type="caution">
    <text evidence="12">The sequence shown here is derived from an EMBL/GenBank/DDBJ whole genome shotgun (WGS) entry which is preliminary data.</text>
</comment>
<dbReference type="SUPFAM" id="SSF48113">
    <property type="entry name" value="Heme-dependent peroxidases"/>
    <property type="match status" value="1"/>
</dbReference>
<keyword evidence="3 9" id="KW-0732">Signal</keyword>
<feature type="signal peptide" evidence="9">
    <location>
        <begin position="1"/>
        <end position="21"/>
    </location>
</feature>
<keyword evidence="4" id="KW-1133">Transmembrane helix</keyword>
<evidence type="ECO:0000256" key="5">
    <source>
        <dbReference type="ARBA" id="ARBA00023136"/>
    </source>
</evidence>
<comment type="similarity">
    <text evidence="7">Belongs to the peroxidase family.</text>
</comment>
<feature type="domain" description="WSC" evidence="11">
    <location>
        <begin position="829"/>
        <end position="920"/>
    </location>
</feature>
<feature type="domain" description="Plant heme peroxidase family profile" evidence="10">
    <location>
        <begin position="127"/>
        <end position="343"/>
    </location>
</feature>
<evidence type="ECO:0000256" key="9">
    <source>
        <dbReference type="SAM" id="SignalP"/>
    </source>
</evidence>
<protein>
    <recommendedName>
        <fullName evidence="14">Peroxidase</fullName>
    </recommendedName>
</protein>
<dbReference type="Pfam" id="PF00141">
    <property type="entry name" value="peroxidase"/>
    <property type="match status" value="1"/>
</dbReference>
<dbReference type="PROSITE" id="PS50873">
    <property type="entry name" value="PEROXIDASE_4"/>
    <property type="match status" value="1"/>
</dbReference>
<accession>A0ABY0H897</accession>
<evidence type="ECO:0000259" key="10">
    <source>
        <dbReference type="PROSITE" id="PS50873"/>
    </source>
</evidence>
<dbReference type="Pfam" id="PF01822">
    <property type="entry name" value="WSC"/>
    <property type="match status" value="3"/>
</dbReference>
<evidence type="ECO:0000256" key="1">
    <source>
        <dbReference type="ARBA" id="ARBA00004167"/>
    </source>
</evidence>
<feature type="domain" description="WSC" evidence="11">
    <location>
        <begin position="616"/>
        <end position="707"/>
    </location>
</feature>
<feature type="domain" description="WSC" evidence="11">
    <location>
        <begin position="725"/>
        <end position="816"/>
    </location>
</feature>
<dbReference type="Gene3D" id="1.10.520.10">
    <property type="match status" value="1"/>
</dbReference>
<dbReference type="PANTHER" id="PTHR24269">
    <property type="entry name" value="KREMEN PROTEIN"/>
    <property type="match status" value="1"/>
</dbReference>
<evidence type="ECO:0000256" key="3">
    <source>
        <dbReference type="ARBA" id="ARBA00022729"/>
    </source>
</evidence>
<dbReference type="PANTHER" id="PTHR24269:SF16">
    <property type="entry name" value="PROTEIN SLG1"/>
    <property type="match status" value="1"/>
</dbReference>
<dbReference type="InterPro" id="IPR002889">
    <property type="entry name" value="WSC_carb-bd"/>
</dbReference>
<dbReference type="InterPro" id="IPR051836">
    <property type="entry name" value="Kremen_rcpt"/>
</dbReference>
<evidence type="ECO:0000256" key="4">
    <source>
        <dbReference type="ARBA" id="ARBA00022989"/>
    </source>
</evidence>
<evidence type="ECO:0000256" key="8">
    <source>
        <dbReference type="SAM" id="MobiDB-lite"/>
    </source>
</evidence>
<dbReference type="SMART" id="SM00321">
    <property type="entry name" value="WSC"/>
    <property type="match status" value="3"/>
</dbReference>
<dbReference type="Gene3D" id="1.10.420.10">
    <property type="entry name" value="Peroxidase, domain 2"/>
    <property type="match status" value="1"/>
</dbReference>
<evidence type="ECO:0000256" key="6">
    <source>
        <dbReference type="ARBA" id="ARBA00023180"/>
    </source>
</evidence>
<keyword evidence="2" id="KW-0812">Transmembrane</keyword>
<dbReference type="Proteomes" id="UP000294003">
    <property type="component" value="Unassembled WGS sequence"/>
</dbReference>
<sequence length="924" mass="96942">MRLSSPVSLGFLLSWGRLVGADLTWPSPIDELEEIMFQVRGYRSRQFGGTVMPCSNEASGPGRVAAAEWVRTAFHDMAATTITTGTNVRAGGLDASIQYEINALANAGPAFSTTLRFMQDFYTSRSSMADLIALGTYFAVRSCGGPAIPVKAGRVDATVAGPIANLPMPQNTAFTFENQFSRMGFTKTEMIQAVACGHTLGSVHAAEFPQIVPVGSAPPNDAVPMDSTVAAFDNRIVTEYISGNTTNPLVVGPSVRATRHSDFKVFNSDQNATVMAMASPAEFASTCQRVLQKMIDTVPSSVALSAPIQPYFVKPVNMQLTLNAGAATMRLSGLIRVRTTDLAGDSVSSVAVTFKDRNGGDNCGSAGCTFTASVLGASNGFDDTFLWFPIDRTISTATGISSFTLTLNMASGTKQTVDNNGNSYPLQDAIFIQKPQSCVLSSIGSITVTAAVRNDRNSLPVNMLLSYKEPTGDANLPVPNLRSVTVAMTKGDCVGAYTFYNVQHTIPGDLAYASKIDVVSGSGDSALSDDFNSAGELGGSCQPFQNPPPSSLCTAGQISTPPASSSTSSSSVGAGSSSLTASASVTSTSSSVTVSSMTSSSTGAVETLHHRQTIGGYKLVGCKTEATAGRALTGASFAYDGMTLESCMGNCSGFYFWGTEYSRECYCGDSLAATSGDAALAECNMVCSGDDTQYCGAGNRIELYSSTAAQPTPTATLAPKPTVSAYARVGCYEEIPHGRALTGAAHADDAMTLEMCASKCEAFHYWGAEYGRECYCGNTLDPSSNAASEDDCNMVCAGDKYEYCGGRLRLELYYSNTTNGPSHPPVVGNYSWSGCRSEPAGRRALAGKSYADDDMTLDSCASFCDGFALFGTEYGRECYCGDVLSEGSEERGAGECRMVCAGNNRQLCGAGDRLSVYEISGLGD</sequence>
<dbReference type="PROSITE" id="PS51212">
    <property type="entry name" value="WSC"/>
    <property type="match status" value="3"/>
</dbReference>
<reference evidence="12 13" key="1">
    <citation type="submission" date="2018-06" db="EMBL/GenBank/DDBJ databases">
        <title>Complete Genomes of Monosporascus.</title>
        <authorList>
            <person name="Robinson A.J."/>
            <person name="Natvig D.O."/>
        </authorList>
    </citation>
    <scope>NUCLEOTIDE SEQUENCE [LARGE SCALE GENOMIC DNA]</scope>
    <source>
        <strain evidence="12 13">CBS 609.92</strain>
    </source>
</reference>
<dbReference type="InterPro" id="IPR002016">
    <property type="entry name" value="Haem_peroxidase"/>
</dbReference>
<evidence type="ECO:0000259" key="11">
    <source>
        <dbReference type="PROSITE" id="PS51212"/>
    </source>
</evidence>
<comment type="subcellular location">
    <subcellularLocation>
        <location evidence="1">Membrane</location>
        <topology evidence="1">Single-pass membrane protein</topology>
    </subcellularLocation>
</comment>